<evidence type="ECO:0000256" key="2">
    <source>
        <dbReference type="ARBA" id="ARBA00010662"/>
    </source>
</evidence>
<feature type="domain" description="Glucosamine/galactosamine-6-phosphate isomerase" evidence="4">
    <location>
        <begin position="19"/>
        <end position="255"/>
    </location>
</feature>
<dbReference type="Gene3D" id="3.40.50.1360">
    <property type="match status" value="1"/>
</dbReference>
<accession>A0A6I9S642</accession>
<dbReference type="RefSeq" id="XP_073108049.1">
    <property type="nucleotide sequence ID" value="XM_073251948.1"/>
</dbReference>
<evidence type="ECO:0000256" key="3">
    <source>
        <dbReference type="RuleBase" id="RU365095"/>
    </source>
</evidence>
<evidence type="ECO:0000259" key="4">
    <source>
        <dbReference type="Pfam" id="PF01182"/>
    </source>
</evidence>
<dbReference type="GeneID" id="105057053"/>
<protein>
    <recommendedName>
        <fullName evidence="3">Probable 6-phosphogluconolactonase</fullName>
        <ecNumber evidence="3">3.1.1.31</ecNumber>
    </recommendedName>
</protein>
<dbReference type="Pfam" id="PF01182">
    <property type="entry name" value="Glucosamine_iso"/>
    <property type="match status" value="1"/>
</dbReference>
<dbReference type="InterPro" id="IPR037171">
    <property type="entry name" value="NagB/RpiA_transferase-like"/>
</dbReference>
<comment type="pathway">
    <text evidence="1">Carbohydrate degradation; pentose phosphate pathway.</text>
</comment>
<dbReference type="AlphaFoldDB" id="A0A6I9S642"/>
<evidence type="ECO:0000313" key="6">
    <source>
        <dbReference type="RefSeq" id="XP_010937798.1"/>
    </source>
</evidence>
<dbReference type="GO" id="GO:0006098">
    <property type="term" value="P:pentose-phosphate shunt"/>
    <property type="evidence" value="ECO:0007669"/>
    <property type="project" value="UniProtKB-UniPathway"/>
</dbReference>
<proteinExistence type="inferred from homology"/>
<evidence type="ECO:0000256" key="1">
    <source>
        <dbReference type="ARBA" id="ARBA00004959"/>
    </source>
</evidence>
<dbReference type="InParanoid" id="A0A6I9S642"/>
<dbReference type="UniPathway" id="UPA00115"/>
<organism evidence="5 6">
    <name type="scientific">Elaeis guineensis var. tenera</name>
    <name type="common">Oil palm</name>
    <dbReference type="NCBI Taxonomy" id="51953"/>
    <lineage>
        <taxon>Eukaryota</taxon>
        <taxon>Viridiplantae</taxon>
        <taxon>Streptophyta</taxon>
        <taxon>Embryophyta</taxon>
        <taxon>Tracheophyta</taxon>
        <taxon>Spermatophyta</taxon>
        <taxon>Magnoliopsida</taxon>
        <taxon>Liliopsida</taxon>
        <taxon>Arecaceae</taxon>
        <taxon>Arecoideae</taxon>
        <taxon>Cocoseae</taxon>
        <taxon>Elaeidinae</taxon>
        <taxon>Elaeis</taxon>
    </lineage>
</organism>
<dbReference type="EC" id="3.1.1.31" evidence="3"/>
<dbReference type="InterPro" id="IPR006148">
    <property type="entry name" value="Glc/Gal-6P_isomerase"/>
</dbReference>
<dbReference type="CDD" id="cd01400">
    <property type="entry name" value="6PGL"/>
    <property type="match status" value="1"/>
</dbReference>
<sequence>MAASSNHPKMKGELRISDSMDELATHLVEYIAQLSENSVKEKACFTIAVSGRSLIDLIGKLCEVPYIRTVDWRNWYFFWADERGVAKDHVDSNYKLTKDGFLSRVPVPSKHIISINDNISIGEAALRYEFDIRQLVKAHIINVDVHADCPKFDLILLEMGADGHVASLFPKNEALREKTNWVVYIIDSPEHPPERITFTLPVINSACNVVIVATGEDKADAVHQAVPVSEEAGDSFDVTSSPAHMVNPTDGNLVWFLDAAAASKLCPGDDGPK</sequence>
<dbReference type="InterPro" id="IPR039104">
    <property type="entry name" value="6PGL"/>
</dbReference>
<gene>
    <name evidence="6" type="primary">LOC105057053</name>
</gene>
<dbReference type="SUPFAM" id="SSF100950">
    <property type="entry name" value="NagB/RpiA/CoA transferase-like"/>
    <property type="match status" value="1"/>
</dbReference>
<dbReference type="PANTHER" id="PTHR11054:SF17">
    <property type="entry name" value="6-PHOSPHOGLUCONOLACTONASE 1-RELATED"/>
    <property type="match status" value="1"/>
</dbReference>
<dbReference type="GO" id="GO:0005975">
    <property type="term" value="P:carbohydrate metabolic process"/>
    <property type="evidence" value="ECO:0007669"/>
    <property type="project" value="InterPro"/>
</dbReference>
<dbReference type="OrthoDB" id="432544at2759"/>
<dbReference type="PANTHER" id="PTHR11054">
    <property type="entry name" value="6-PHOSPHOGLUCONOLACTONASE"/>
    <property type="match status" value="1"/>
</dbReference>
<keyword evidence="5" id="KW-1185">Reference proteome</keyword>
<comment type="similarity">
    <text evidence="2 3">Belongs to the glucosamine/galactosamine-6-phosphate isomerase family. 6-phosphogluconolactonase subfamily.</text>
</comment>
<name>A0A6I9S642_ELAGV</name>
<dbReference type="RefSeq" id="XP_073108048.1">
    <property type="nucleotide sequence ID" value="XM_073251947.1"/>
</dbReference>
<evidence type="ECO:0000313" key="5">
    <source>
        <dbReference type="Proteomes" id="UP000504607"/>
    </source>
</evidence>
<dbReference type="GO" id="GO:0017057">
    <property type="term" value="F:6-phosphogluconolactonase activity"/>
    <property type="evidence" value="ECO:0007669"/>
    <property type="project" value="UniProtKB-EC"/>
</dbReference>
<reference evidence="6" key="1">
    <citation type="submission" date="2025-08" db="UniProtKB">
        <authorList>
            <consortium name="RefSeq"/>
        </authorList>
    </citation>
    <scope>IDENTIFICATION</scope>
</reference>
<dbReference type="KEGG" id="egu:105057053"/>
<dbReference type="RefSeq" id="XP_010937798.1">
    <property type="nucleotide sequence ID" value="XM_010939496.3"/>
</dbReference>
<dbReference type="NCBIfam" id="TIGR01198">
    <property type="entry name" value="pgl"/>
    <property type="match status" value="1"/>
</dbReference>
<dbReference type="InterPro" id="IPR005900">
    <property type="entry name" value="6-phosphogluconolactonase_DevB"/>
</dbReference>
<comment type="catalytic activity">
    <reaction evidence="3">
        <text>6-phospho-D-glucono-1,5-lactone + H2O = 6-phospho-D-gluconate + H(+)</text>
        <dbReference type="Rhea" id="RHEA:12556"/>
        <dbReference type="ChEBI" id="CHEBI:15377"/>
        <dbReference type="ChEBI" id="CHEBI:15378"/>
        <dbReference type="ChEBI" id="CHEBI:57955"/>
        <dbReference type="ChEBI" id="CHEBI:58759"/>
        <dbReference type="EC" id="3.1.1.31"/>
    </reaction>
</comment>
<dbReference type="Proteomes" id="UP000504607">
    <property type="component" value="Chromosome 1"/>
</dbReference>